<organism evidence="1 2">
    <name type="scientific">Dinghuibacter silviterrae</name>
    <dbReference type="NCBI Taxonomy" id="1539049"/>
    <lineage>
        <taxon>Bacteria</taxon>
        <taxon>Pseudomonadati</taxon>
        <taxon>Bacteroidota</taxon>
        <taxon>Chitinophagia</taxon>
        <taxon>Chitinophagales</taxon>
        <taxon>Chitinophagaceae</taxon>
        <taxon>Dinghuibacter</taxon>
    </lineage>
</organism>
<sequence>MTAIVGVLNSQGIALAADSAVTVTGRNGKKVYNRSNKIFTLSKYHPIGIAIYNNADFIGIPLETIIKLYRKTIKEKSFNTVNEYKNDFLDFVRSQVRLISPESKRDAFYSFCQEAFNHVKDSITTKLKAIENELLQLDQAEAIQLIDIEMLNEIDAYLQILQGYHKADYVNLPAESYYTHYQNELTEIANFIEQGIQKHQPLAVLKPNHLERLNAIFFELVNIEFIFERFCGLIFFGFGEAELFPSSHLALLGTLIVDQPRIRIFEARDIVPGKTNSNILPYVQGDVTEAVLTGVDPNFKNEMSSAVESSFRTISEEITNRIPPGEEANQIAAIINDTGTQLLQKLNEYQMNNITGPLLDILAHMGKEDMAELAESLVNITSLKRKFTSSDSADESVGGPVDVALVTKGDGFVWMKRKQYFDINDNRGFIERYYKS</sequence>
<dbReference type="EMBL" id="SODV01000001">
    <property type="protein sequence ID" value="TDX02178.1"/>
    <property type="molecule type" value="Genomic_DNA"/>
</dbReference>
<name>A0A4R8DW63_9BACT</name>
<gene>
    <name evidence="1" type="ORF">EDB95_3229</name>
</gene>
<evidence type="ECO:0000313" key="2">
    <source>
        <dbReference type="Proteomes" id="UP000294498"/>
    </source>
</evidence>
<dbReference type="AlphaFoldDB" id="A0A4R8DW63"/>
<dbReference type="OrthoDB" id="978985at2"/>
<dbReference type="Proteomes" id="UP000294498">
    <property type="component" value="Unassembled WGS sequence"/>
</dbReference>
<dbReference type="RefSeq" id="WP_133994803.1">
    <property type="nucleotide sequence ID" value="NZ_SODV01000001.1"/>
</dbReference>
<proteinExistence type="predicted"/>
<keyword evidence="2" id="KW-1185">Reference proteome</keyword>
<protein>
    <submittedName>
        <fullName evidence="1">Uncharacterized protein</fullName>
    </submittedName>
</protein>
<evidence type="ECO:0000313" key="1">
    <source>
        <dbReference type="EMBL" id="TDX02178.1"/>
    </source>
</evidence>
<accession>A0A4R8DW63</accession>
<comment type="caution">
    <text evidence="1">The sequence shown here is derived from an EMBL/GenBank/DDBJ whole genome shotgun (WGS) entry which is preliminary data.</text>
</comment>
<reference evidence="1 2" key="1">
    <citation type="submission" date="2019-03" db="EMBL/GenBank/DDBJ databases">
        <title>Genomic Encyclopedia of Type Strains, Phase IV (KMG-IV): sequencing the most valuable type-strain genomes for metagenomic binning, comparative biology and taxonomic classification.</title>
        <authorList>
            <person name="Goeker M."/>
        </authorList>
    </citation>
    <scope>NUCLEOTIDE SEQUENCE [LARGE SCALE GENOMIC DNA]</scope>
    <source>
        <strain evidence="1 2">DSM 100059</strain>
    </source>
</reference>